<evidence type="ECO:0000313" key="4">
    <source>
        <dbReference type="EMBL" id="MVQ32650.1"/>
    </source>
</evidence>
<evidence type="ECO:0000259" key="3">
    <source>
        <dbReference type="Pfam" id="PF02129"/>
    </source>
</evidence>
<dbReference type="RefSeq" id="WP_157400582.1">
    <property type="nucleotide sequence ID" value="NZ_WSEL01000009.1"/>
</dbReference>
<dbReference type="Pfam" id="PF02129">
    <property type="entry name" value="Peptidase_S15"/>
    <property type="match status" value="1"/>
</dbReference>
<dbReference type="InterPro" id="IPR000383">
    <property type="entry name" value="Xaa-Pro-like_dom"/>
</dbReference>
<feature type="chain" id="PRO_5027115282" evidence="2">
    <location>
        <begin position="26"/>
        <end position="306"/>
    </location>
</feature>
<name>A0A6N8J2W5_9BURK</name>
<accession>A0A6N8J2W5</accession>
<keyword evidence="5" id="KW-1185">Reference proteome</keyword>
<dbReference type="Gene3D" id="3.40.50.1820">
    <property type="entry name" value="alpha/beta hydrolase"/>
    <property type="match status" value="1"/>
</dbReference>
<dbReference type="AlphaFoldDB" id="A0A6N8J2W5"/>
<dbReference type="Proteomes" id="UP000469385">
    <property type="component" value="Unassembled WGS sequence"/>
</dbReference>
<evidence type="ECO:0000256" key="2">
    <source>
        <dbReference type="SAM" id="SignalP"/>
    </source>
</evidence>
<sequence>MPIQRLSSMLLLWVAGLLGCGPAGAQAPQLDAALNEAVVMVAKTGTLFSTEIETTVYKPDGDGPFPLVLVNHGKAHGDPRFQSRYRPALAARYFLQRGYAVLVPMRQGFSRSSGSYIGGGCNVESNGRVQAQDLRVVLDWAGSQPWADRARIVVVGQSHGGWTTLAFGAENYPGVRGLVNFAGGLRQDGCAGWQRTLAVAAGSYASQTRVPSLWFYGENDSYFQPDLSAAMLERYLGGGGQARLVAFGTFGSDAHAMFGSRAGLPIWQPEVTAFLAALGLPSEVQPQFARYGARARSAATASEAAP</sequence>
<protein>
    <submittedName>
        <fullName evidence="4">Prolyl oligopeptidase family serine peptidase</fullName>
    </submittedName>
</protein>
<dbReference type="PROSITE" id="PS51257">
    <property type="entry name" value="PROKAR_LIPOPROTEIN"/>
    <property type="match status" value="1"/>
</dbReference>
<gene>
    <name evidence="4" type="ORF">GON04_24555</name>
</gene>
<feature type="domain" description="Xaa-Pro dipeptidyl-peptidase-like" evidence="3">
    <location>
        <begin position="50"/>
        <end position="183"/>
    </location>
</feature>
<dbReference type="PANTHER" id="PTHR22946">
    <property type="entry name" value="DIENELACTONE HYDROLASE DOMAIN-CONTAINING PROTEIN-RELATED"/>
    <property type="match status" value="1"/>
</dbReference>
<dbReference type="InterPro" id="IPR050261">
    <property type="entry name" value="FrsA_esterase"/>
</dbReference>
<proteinExistence type="predicted"/>
<organism evidence="4 5">
    <name type="scientific">Ramlibacter pinisoli</name>
    <dbReference type="NCBI Taxonomy" id="2682844"/>
    <lineage>
        <taxon>Bacteria</taxon>
        <taxon>Pseudomonadati</taxon>
        <taxon>Pseudomonadota</taxon>
        <taxon>Betaproteobacteria</taxon>
        <taxon>Burkholderiales</taxon>
        <taxon>Comamonadaceae</taxon>
        <taxon>Ramlibacter</taxon>
    </lineage>
</organism>
<comment type="caution">
    <text evidence="4">The sequence shown here is derived from an EMBL/GenBank/DDBJ whole genome shotgun (WGS) entry which is preliminary data.</text>
</comment>
<feature type="signal peptide" evidence="2">
    <location>
        <begin position="1"/>
        <end position="25"/>
    </location>
</feature>
<dbReference type="GO" id="GO:0052689">
    <property type="term" value="F:carboxylic ester hydrolase activity"/>
    <property type="evidence" value="ECO:0007669"/>
    <property type="project" value="UniProtKB-ARBA"/>
</dbReference>
<dbReference type="PANTHER" id="PTHR22946:SF9">
    <property type="entry name" value="POLYKETIDE TRANSFERASE AF380"/>
    <property type="match status" value="1"/>
</dbReference>
<keyword evidence="1" id="KW-0378">Hydrolase</keyword>
<dbReference type="InterPro" id="IPR029058">
    <property type="entry name" value="AB_hydrolase_fold"/>
</dbReference>
<keyword evidence="2" id="KW-0732">Signal</keyword>
<evidence type="ECO:0000256" key="1">
    <source>
        <dbReference type="ARBA" id="ARBA00022801"/>
    </source>
</evidence>
<reference evidence="4 5" key="1">
    <citation type="submission" date="2019-12" db="EMBL/GenBank/DDBJ databases">
        <authorList>
            <person name="Huq M.A."/>
        </authorList>
    </citation>
    <scope>NUCLEOTIDE SEQUENCE [LARGE SCALE GENOMIC DNA]</scope>
    <source>
        <strain evidence="4 5">MAH-25</strain>
    </source>
</reference>
<evidence type="ECO:0000313" key="5">
    <source>
        <dbReference type="Proteomes" id="UP000469385"/>
    </source>
</evidence>
<dbReference type="EMBL" id="WSEL01000009">
    <property type="protein sequence ID" value="MVQ32650.1"/>
    <property type="molecule type" value="Genomic_DNA"/>
</dbReference>
<dbReference type="SUPFAM" id="SSF53474">
    <property type="entry name" value="alpha/beta-Hydrolases"/>
    <property type="match status" value="1"/>
</dbReference>